<dbReference type="Proteomes" id="UP000257200">
    <property type="component" value="Unplaced"/>
</dbReference>
<keyword evidence="2" id="KW-0963">Cytoplasm</keyword>
<dbReference type="GO" id="GO:0005770">
    <property type="term" value="C:late endosome"/>
    <property type="evidence" value="ECO:0007669"/>
    <property type="project" value="TreeGrafter"/>
</dbReference>
<dbReference type="InterPro" id="IPR051837">
    <property type="entry name" value="SortingNexin/PXDomain-PKLike"/>
</dbReference>
<keyword evidence="3" id="KW-0175">Coiled coil</keyword>
<dbReference type="PANTHER" id="PTHR22999">
    <property type="entry name" value="PX SERINE/THREONINE KINASE PXK"/>
    <property type="match status" value="1"/>
</dbReference>
<dbReference type="AlphaFoldDB" id="A0A3Q1GEW6"/>
<organism evidence="6 7">
    <name type="scientific">Acanthochromis polyacanthus</name>
    <name type="common">spiny chromis</name>
    <dbReference type="NCBI Taxonomy" id="80966"/>
    <lineage>
        <taxon>Eukaryota</taxon>
        <taxon>Metazoa</taxon>
        <taxon>Chordata</taxon>
        <taxon>Craniata</taxon>
        <taxon>Vertebrata</taxon>
        <taxon>Euteleostomi</taxon>
        <taxon>Actinopterygii</taxon>
        <taxon>Neopterygii</taxon>
        <taxon>Teleostei</taxon>
        <taxon>Neoteleostei</taxon>
        <taxon>Acanthomorphata</taxon>
        <taxon>Ovalentaria</taxon>
        <taxon>Pomacentridae</taxon>
        <taxon>Acanthochromis</taxon>
    </lineage>
</organism>
<dbReference type="SUPFAM" id="SSF64268">
    <property type="entry name" value="PX domain"/>
    <property type="match status" value="1"/>
</dbReference>
<evidence type="ECO:0000259" key="5">
    <source>
        <dbReference type="PROSITE" id="PS50195"/>
    </source>
</evidence>
<dbReference type="Gene3D" id="3.30.1520.10">
    <property type="entry name" value="Phox-like domain"/>
    <property type="match status" value="1"/>
</dbReference>
<dbReference type="InParanoid" id="A0A3Q1GEW6"/>
<dbReference type="GO" id="GO:0008333">
    <property type="term" value="P:endosome to lysosome transport"/>
    <property type="evidence" value="ECO:0007669"/>
    <property type="project" value="TreeGrafter"/>
</dbReference>
<dbReference type="PROSITE" id="PS50195">
    <property type="entry name" value="PX"/>
    <property type="match status" value="1"/>
</dbReference>
<evidence type="ECO:0000313" key="7">
    <source>
        <dbReference type="Proteomes" id="UP000257200"/>
    </source>
</evidence>
<proteinExistence type="predicted"/>
<evidence type="ECO:0000256" key="3">
    <source>
        <dbReference type="SAM" id="Coils"/>
    </source>
</evidence>
<dbReference type="InterPro" id="IPR001683">
    <property type="entry name" value="PX_dom"/>
</dbReference>
<dbReference type="GO" id="GO:0045022">
    <property type="term" value="P:early endosome to late endosome transport"/>
    <property type="evidence" value="ECO:0007669"/>
    <property type="project" value="TreeGrafter"/>
</dbReference>
<evidence type="ECO:0000256" key="2">
    <source>
        <dbReference type="ARBA" id="ARBA00022490"/>
    </source>
</evidence>
<feature type="region of interest" description="Disordered" evidence="4">
    <location>
        <begin position="287"/>
        <end position="327"/>
    </location>
</feature>
<dbReference type="GO" id="GO:0005769">
    <property type="term" value="C:early endosome"/>
    <property type="evidence" value="ECO:0007669"/>
    <property type="project" value="TreeGrafter"/>
</dbReference>
<evidence type="ECO:0000256" key="1">
    <source>
        <dbReference type="ARBA" id="ARBA00004496"/>
    </source>
</evidence>
<feature type="domain" description="PX" evidence="5">
    <location>
        <begin position="111"/>
        <end position="224"/>
    </location>
</feature>
<reference evidence="6" key="1">
    <citation type="submission" date="2025-08" db="UniProtKB">
        <authorList>
            <consortium name="Ensembl"/>
        </authorList>
    </citation>
    <scope>IDENTIFICATION</scope>
</reference>
<keyword evidence="7" id="KW-1185">Reference proteome</keyword>
<dbReference type="STRING" id="80966.ENSAPOP00000029171"/>
<dbReference type="Pfam" id="PF00787">
    <property type="entry name" value="PX"/>
    <property type="match status" value="1"/>
</dbReference>
<reference evidence="6" key="2">
    <citation type="submission" date="2025-09" db="UniProtKB">
        <authorList>
            <consortium name="Ensembl"/>
        </authorList>
    </citation>
    <scope>IDENTIFICATION</scope>
</reference>
<dbReference type="Ensembl" id="ENSAPOT00000020037.1">
    <property type="protein sequence ID" value="ENSAPOP00000029171.1"/>
    <property type="gene ID" value="ENSAPOG00000014872.1"/>
</dbReference>
<dbReference type="GeneTree" id="ENSGT00390000005651"/>
<accession>A0A3Q1GEW6</accession>
<dbReference type="PANTHER" id="PTHR22999:SF23">
    <property type="entry name" value="SORTING NEXIN-16"/>
    <property type="match status" value="1"/>
</dbReference>
<sequence>QPQHNSGKKPNVDYGHCLFSSSNIQFALFWLDWSRVSRSCSKRASPIQTNSSNCENPALESSPLVRRHGPWGAAAGSPTLDETWSGPRGGVLDGSPTLLEGEGRCGESWIERPNSPTLLGYEILEERPKFTVYKILVVGSPGGRWVIFRRYTDFCRLSIKLKELFPSCRLTLPPKRWLKDNYEEEFLEKRQAGLQTFLQNLMLHKDVIRSEALRHFLCLVDPPNPFDSLEESRAFCEALEETNHRFQRELVEKQTEADRLKKTLEEKEKYSDLLVKRVKSLSRYSESFDGPCETTEMIPTDVSTQREGFTDVDGFQRNGDEDDGRKS</sequence>
<evidence type="ECO:0000256" key="4">
    <source>
        <dbReference type="SAM" id="MobiDB-lite"/>
    </source>
</evidence>
<name>A0A3Q1GEW6_9TELE</name>
<dbReference type="SMART" id="SM00312">
    <property type="entry name" value="PX"/>
    <property type="match status" value="1"/>
</dbReference>
<dbReference type="GO" id="GO:0035091">
    <property type="term" value="F:phosphatidylinositol binding"/>
    <property type="evidence" value="ECO:0007669"/>
    <property type="project" value="InterPro"/>
</dbReference>
<dbReference type="GO" id="GO:0006622">
    <property type="term" value="P:protein targeting to lysosome"/>
    <property type="evidence" value="ECO:0007669"/>
    <property type="project" value="TreeGrafter"/>
</dbReference>
<feature type="coiled-coil region" evidence="3">
    <location>
        <begin position="236"/>
        <end position="270"/>
    </location>
</feature>
<protein>
    <submittedName>
        <fullName evidence="6">Sorting nexin-16-like</fullName>
    </submittedName>
</protein>
<comment type="subcellular location">
    <subcellularLocation>
        <location evidence="1">Cytoplasm</location>
    </subcellularLocation>
</comment>
<evidence type="ECO:0000313" key="6">
    <source>
        <dbReference type="Ensembl" id="ENSAPOP00000029171.1"/>
    </source>
</evidence>
<dbReference type="InterPro" id="IPR036871">
    <property type="entry name" value="PX_dom_sf"/>
</dbReference>